<dbReference type="Proteomes" id="UP000054495">
    <property type="component" value="Unassembled WGS sequence"/>
</dbReference>
<keyword evidence="3" id="KW-0732">Signal</keyword>
<proteinExistence type="predicted"/>
<comment type="caution">
    <text evidence="2">Lacks conserved residue(s) required for the propagation of feature annotation.</text>
</comment>
<protein>
    <submittedName>
        <fullName evidence="5">Astacin</fullName>
    </submittedName>
</protein>
<dbReference type="InterPro" id="IPR024079">
    <property type="entry name" value="MetalloPept_cat_dom_sf"/>
</dbReference>
<dbReference type="SMART" id="SM00235">
    <property type="entry name" value="ZnMc"/>
    <property type="match status" value="1"/>
</dbReference>
<dbReference type="PANTHER" id="PTHR10127">
    <property type="entry name" value="DISCOIDIN, CUB, EGF, LAMININ , AND ZINC METALLOPROTEASE DOMAIN CONTAINING"/>
    <property type="match status" value="1"/>
</dbReference>
<dbReference type="SUPFAM" id="SSF55486">
    <property type="entry name" value="Metalloproteases ('zincins'), catalytic domain"/>
    <property type="match status" value="1"/>
</dbReference>
<dbReference type="AlphaFoldDB" id="A0A0D6LRQ0"/>
<keyword evidence="1" id="KW-1015">Disulfide bond</keyword>
<evidence type="ECO:0000256" key="3">
    <source>
        <dbReference type="SAM" id="SignalP"/>
    </source>
</evidence>
<evidence type="ECO:0000256" key="1">
    <source>
        <dbReference type="ARBA" id="ARBA00023157"/>
    </source>
</evidence>
<dbReference type="InterPro" id="IPR006026">
    <property type="entry name" value="Peptidase_Metallo"/>
</dbReference>
<dbReference type="GO" id="GO:0008270">
    <property type="term" value="F:zinc ion binding"/>
    <property type="evidence" value="ECO:0007669"/>
    <property type="project" value="InterPro"/>
</dbReference>
<reference evidence="5 6" key="1">
    <citation type="submission" date="2013-05" db="EMBL/GenBank/DDBJ databases">
        <title>Draft genome of the parasitic nematode Anyclostoma ceylanicum.</title>
        <authorList>
            <person name="Mitreva M."/>
        </authorList>
    </citation>
    <scope>NUCLEOTIDE SEQUENCE [LARGE SCALE GENOMIC DNA]</scope>
</reference>
<accession>A0A0D6LRQ0</accession>
<dbReference type="Gene3D" id="3.40.390.10">
    <property type="entry name" value="Collagenase (Catalytic Domain)"/>
    <property type="match status" value="2"/>
</dbReference>
<feature type="signal peptide" evidence="3">
    <location>
        <begin position="1"/>
        <end position="16"/>
    </location>
</feature>
<organism evidence="5 6">
    <name type="scientific">Ancylostoma ceylanicum</name>
    <dbReference type="NCBI Taxonomy" id="53326"/>
    <lineage>
        <taxon>Eukaryota</taxon>
        <taxon>Metazoa</taxon>
        <taxon>Ecdysozoa</taxon>
        <taxon>Nematoda</taxon>
        <taxon>Chromadorea</taxon>
        <taxon>Rhabditida</taxon>
        <taxon>Rhabditina</taxon>
        <taxon>Rhabditomorpha</taxon>
        <taxon>Strongyloidea</taxon>
        <taxon>Ancylostomatidae</taxon>
        <taxon>Ancylostomatinae</taxon>
        <taxon>Ancylostoma</taxon>
    </lineage>
</organism>
<dbReference type="PANTHER" id="PTHR10127:SF875">
    <property type="entry name" value="ZINC METALLOPROTEINASE NAS-28"/>
    <property type="match status" value="1"/>
</dbReference>
<evidence type="ECO:0000313" key="6">
    <source>
        <dbReference type="Proteomes" id="UP000054495"/>
    </source>
</evidence>
<keyword evidence="6" id="KW-1185">Reference proteome</keyword>
<dbReference type="Pfam" id="PF01400">
    <property type="entry name" value="Astacin"/>
    <property type="match status" value="2"/>
</dbReference>
<dbReference type="GO" id="GO:0006508">
    <property type="term" value="P:proteolysis"/>
    <property type="evidence" value="ECO:0007669"/>
    <property type="project" value="InterPro"/>
</dbReference>
<name>A0A0D6LRQ0_9BILA</name>
<dbReference type="EMBL" id="KE125205">
    <property type="protein sequence ID" value="EPB70292.1"/>
    <property type="molecule type" value="Genomic_DNA"/>
</dbReference>
<evidence type="ECO:0000256" key="2">
    <source>
        <dbReference type="PROSITE-ProRule" id="PRU01211"/>
    </source>
</evidence>
<dbReference type="PROSITE" id="PS51864">
    <property type="entry name" value="ASTACIN"/>
    <property type="match status" value="2"/>
</dbReference>
<feature type="domain" description="Peptidase M12A" evidence="4">
    <location>
        <begin position="143"/>
        <end position="235"/>
    </location>
</feature>
<sequence>MTIFLILLILGTGGAPAPVAEHEEIKGKLIYPGSSDTFENRKTVKDMLGALNIRTQKLHRAGQGGGPAPALPKMPDLGPKNNFSAPSLSQTNKDILDWMYEADIALTPSQASAIVTGLQGGVYDDVEECETVSEDAASRSKRSLQTDPAGFWNPLNPINYTFDSSLTSDVVALIRQGVQYWAANTCMSFRENPSGNNRLRFYAGVGCWGYVGKQPTWPSQDISIGDGCNNMTPATENHFGQPYDYGSVMQYNAYAFAVDPNQPTVIALNPAYQNSMGQREAPAFSDVRMINWVSAQTFLCRPVDNLVIKILGTATHVNALEYLEDSTVNNYRPAPAGRRIQLRLITPPSNCMEGCPWQSIEINLGQFDLYGMIMCCQSAVGQTYTSLSNLVAIRGAIRYNQLTFGLDYRLV</sequence>
<evidence type="ECO:0000313" key="5">
    <source>
        <dbReference type="EMBL" id="EPB70292.1"/>
    </source>
</evidence>
<gene>
    <name evidence="5" type="ORF">ANCCEY_10614</name>
</gene>
<feature type="domain" description="Peptidase M12A" evidence="4">
    <location>
        <begin position="237"/>
        <end position="301"/>
    </location>
</feature>
<feature type="chain" id="PRO_5002307140" evidence="3">
    <location>
        <begin position="17"/>
        <end position="411"/>
    </location>
</feature>
<dbReference type="InterPro" id="IPR001506">
    <property type="entry name" value="Peptidase_M12A"/>
</dbReference>
<dbReference type="GO" id="GO:0004222">
    <property type="term" value="F:metalloendopeptidase activity"/>
    <property type="evidence" value="ECO:0007669"/>
    <property type="project" value="InterPro"/>
</dbReference>
<evidence type="ECO:0000259" key="4">
    <source>
        <dbReference type="PROSITE" id="PS51864"/>
    </source>
</evidence>